<dbReference type="InterPro" id="IPR010368">
    <property type="entry name" value="Com_YlbF"/>
</dbReference>
<comment type="similarity">
    <text evidence="1">Belongs to the UPF0342 family.</text>
</comment>
<dbReference type="AlphaFoldDB" id="A0A2X4HCA0"/>
<evidence type="ECO:0000256" key="1">
    <source>
        <dbReference type="HAMAP-Rule" id="MF_01526"/>
    </source>
</evidence>
<sequence>MTQEIYEYANKIERALRNLPEYKKVVAAKEDIEKDSEASNIFEEFFKLQAKLKEMIQNGQTPSNEEQETIHQLSSKIESNELLKAYFEAQQSLSVYINDIERIIFNPLKDLI</sequence>
<gene>
    <name evidence="2" type="ORF">GKS16_03975</name>
</gene>
<dbReference type="Proteomes" id="UP000483839">
    <property type="component" value="Unassembled WGS sequence"/>
</dbReference>
<accession>A0A2X4HCA0</accession>
<dbReference type="OMA" id="YDNANEM"/>
<evidence type="ECO:0000313" key="2">
    <source>
        <dbReference type="EMBL" id="MTD01433.1"/>
    </source>
</evidence>
<protein>
    <recommendedName>
        <fullName evidence="1">UPF0342 protein GKS16_03975</fullName>
    </recommendedName>
</protein>
<organism evidence="2 3">
    <name type="scientific">Streptococcus uberis</name>
    <dbReference type="NCBI Taxonomy" id="1349"/>
    <lineage>
        <taxon>Bacteria</taxon>
        <taxon>Bacillati</taxon>
        <taxon>Bacillota</taxon>
        <taxon>Bacilli</taxon>
        <taxon>Lactobacillales</taxon>
        <taxon>Streptococcaceae</taxon>
        <taxon>Streptococcus</taxon>
    </lineage>
</organism>
<comment type="caution">
    <text evidence="2">The sequence shown here is derived from an EMBL/GenBank/DDBJ whole genome shotgun (WGS) entry which is preliminary data.</text>
</comment>
<proteinExistence type="inferred from homology"/>
<dbReference type="SUPFAM" id="SSF158622">
    <property type="entry name" value="YheA/YmcA-like"/>
    <property type="match status" value="1"/>
</dbReference>
<dbReference type="InterPro" id="IPR023378">
    <property type="entry name" value="YheA/YmcA-like_dom_sf"/>
</dbReference>
<evidence type="ECO:0000313" key="3">
    <source>
        <dbReference type="Proteomes" id="UP000483839"/>
    </source>
</evidence>
<reference evidence="2 3" key="1">
    <citation type="submission" date="2019-11" db="EMBL/GenBank/DDBJ databases">
        <title>Streptococcus uberis isolated from clinical mastitis cases on a southeastern Queensland dairy.</title>
        <authorList>
            <person name="Workentine M.L."/>
            <person name="Price R."/>
            <person name="Olchowy T."/>
        </authorList>
    </citation>
    <scope>NUCLEOTIDE SEQUENCE [LARGE SCALE GENOMIC DNA]</scope>
    <source>
        <strain evidence="2 3">OLC4459-A17</strain>
    </source>
</reference>
<dbReference type="Pfam" id="PF06133">
    <property type="entry name" value="Com_YlbF"/>
    <property type="match status" value="1"/>
</dbReference>
<dbReference type="SMR" id="A0A2X4HCA0"/>
<dbReference type="RefSeq" id="WP_012658235.1">
    <property type="nucleotide sequence ID" value="NZ_BAABQA010000003.1"/>
</dbReference>
<dbReference type="EMBL" id="WLXI01000037">
    <property type="protein sequence ID" value="MTD01433.1"/>
    <property type="molecule type" value="Genomic_DNA"/>
</dbReference>
<name>A0A2X4HCA0_STRUB</name>
<dbReference type="Gene3D" id="1.20.1500.10">
    <property type="entry name" value="YheA/YmcA-like"/>
    <property type="match status" value="1"/>
</dbReference>
<dbReference type="NCBIfam" id="NF010209">
    <property type="entry name" value="PRK13676.1-1"/>
    <property type="match status" value="1"/>
</dbReference>
<dbReference type="HAMAP" id="MF_01526">
    <property type="entry name" value="UPF0342"/>
    <property type="match status" value="1"/>
</dbReference>